<organism evidence="2 3">
    <name type="scientific">Dispira parvispora</name>
    <dbReference type="NCBI Taxonomy" id="1520584"/>
    <lineage>
        <taxon>Eukaryota</taxon>
        <taxon>Fungi</taxon>
        <taxon>Fungi incertae sedis</taxon>
        <taxon>Zoopagomycota</taxon>
        <taxon>Kickxellomycotina</taxon>
        <taxon>Dimargaritomycetes</taxon>
        <taxon>Dimargaritales</taxon>
        <taxon>Dimargaritaceae</taxon>
        <taxon>Dispira</taxon>
    </lineage>
</organism>
<proteinExistence type="predicted"/>
<evidence type="ECO:0000313" key="3">
    <source>
        <dbReference type="Proteomes" id="UP001150925"/>
    </source>
</evidence>
<dbReference type="AlphaFoldDB" id="A0A9W8E5S3"/>
<name>A0A9W8E5S3_9FUNG</name>
<accession>A0A9W8E5S3</accession>
<feature type="region of interest" description="Disordered" evidence="1">
    <location>
        <begin position="1"/>
        <end position="26"/>
    </location>
</feature>
<gene>
    <name evidence="2" type="ORF">IWQ62_004858</name>
</gene>
<protein>
    <submittedName>
        <fullName evidence="2">Uncharacterized protein</fullName>
    </submittedName>
</protein>
<feature type="compositionally biased region" description="Polar residues" evidence="1">
    <location>
        <begin position="1"/>
        <end position="10"/>
    </location>
</feature>
<evidence type="ECO:0000313" key="2">
    <source>
        <dbReference type="EMBL" id="KAJ1958713.1"/>
    </source>
</evidence>
<comment type="caution">
    <text evidence="2">The sequence shown here is derived from an EMBL/GenBank/DDBJ whole genome shotgun (WGS) entry which is preliminary data.</text>
</comment>
<dbReference type="Proteomes" id="UP001150925">
    <property type="component" value="Unassembled WGS sequence"/>
</dbReference>
<evidence type="ECO:0000256" key="1">
    <source>
        <dbReference type="SAM" id="MobiDB-lite"/>
    </source>
</evidence>
<reference evidence="2" key="1">
    <citation type="submission" date="2022-07" db="EMBL/GenBank/DDBJ databases">
        <title>Phylogenomic reconstructions and comparative analyses of Kickxellomycotina fungi.</title>
        <authorList>
            <person name="Reynolds N.K."/>
            <person name="Stajich J.E."/>
            <person name="Barry K."/>
            <person name="Grigoriev I.V."/>
            <person name="Crous P."/>
            <person name="Smith M.E."/>
        </authorList>
    </citation>
    <scope>NUCLEOTIDE SEQUENCE</scope>
    <source>
        <strain evidence="2">RSA 1196</strain>
    </source>
</reference>
<dbReference type="EMBL" id="JANBPY010001757">
    <property type="protein sequence ID" value="KAJ1958713.1"/>
    <property type="molecule type" value="Genomic_DNA"/>
</dbReference>
<sequence length="62" mass="6222">MALASSTFASPTKEGMNNPKLHKRGSLGAGVGATGASFVAKRFGASENMRKLAAGVGAAWKA</sequence>
<keyword evidence="3" id="KW-1185">Reference proteome</keyword>